<reference evidence="2" key="1">
    <citation type="submission" date="2022-10" db="EMBL/GenBank/DDBJ databases">
        <authorList>
            <person name="Chen Y."/>
            <person name="Dougan E. K."/>
            <person name="Chan C."/>
            <person name="Rhodes N."/>
            <person name="Thang M."/>
        </authorList>
    </citation>
    <scope>NUCLEOTIDE SEQUENCE</scope>
</reference>
<organism evidence="2">
    <name type="scientific">Cladocopium goreaui</name>
    <dbReference type="NCBI Taxonomy" id="2562237"/>
    <lineage>
        <taxon>Eukaryota</taxon>
        <taxon>Sar</taxon>
        <taxon>Alveolata</taxon>
        <taxon>Dinophyceae</taxon>
        <taxon>Suessiales</taxon>
        <taxon>Symbiodiniaceae</taxon>
        <taxon>Cladocopium</taxon>
    </lineage>
</organism>
<keyword evidence="4" id="KW-1185">Reference proteome</keyword>
<gene>
    <name evidence="2" type="ORF">C1SCF055_LOCUS40879</name>
</gene>
<dbReference type="InterPro" id="IPR036770">
    <property type="entry name" value="Ankyrin_rpt-contain_sf"/>
</dbReference>
<dbReference type="SUPFAM" id="SSF48403">
    <property type="entry name" value="Ankyrin repeat"/>
    <property type="match status" value="1"/>
</dbReference>
<dbReference type="AlphaFoldDB" id="A0A9P1DWJ2"/>
<keyword evidence="1" id="KW-0040">ANK repeat</keyword>
<reference evidence="3" key="2">
    <citation type="submission" date="2024-04" db="EMBL/GenBank/DDBJ databases">
        <authorList>
            <person name="Chen Y."/>
            <person name="Shah S."/>
            <person name="Dougan E. K."/>
            <person name="Thang M."/>
            <person name="Chan C."/>
        </authorList>
    </citation>
    <scope>NUCLEOTIDE SEQUENCE [LARGE SCALE GENOMIC DNA]</scope>
</reference>
<dbReference type="Proteomes" id="UP001152797">
    <property type="component" value="Unassembled WGS sequence"/>
</dbReference>
<dbReference type="Gene3D" id="1.25.40.20">
    <property type="entry name" value="Ankyrin repeat-containing domain"/>
    <property type="match status" value="1"/>
</dbReference>
<dbReference type="EMBL" id="CAMXCT030006567">
    <property type="protein sequence ID" value="CAL4803425.1"/>
    <property type="molecule type" value="Genomic_DNA"/>
</dbReference>
<evidence type="ECO:0000313" key="2">
    <source>
        <dbReference type="EMBL" id="CAI4016113.1"/>
    </source>
</evidence>
<evidence type="ECO:0000313" key="3">
    <source>
        <dbReference type="EMBL" id="CAL1169488.1"/>
    </source>
</evidence>
<dbReference type="InterPro" id="IPR002110">
    <property type="entry name" value="Ankyrin_rpt"/>
</dbReference>
<evidence type="ECO:0000313" key="4">
    <source>
        <dbReference type="Proteomes" id="UP001152797"/>
    </source>
</evidence>
<dbReference type="Pfam" id="PF13857">
    <property type="entry name" value="Ank_5"/>
    <property type="match status" value="1"/>
</dbReference>
<comment type="caution">
    <text evidence="2">The sequence shown here is derived from an EMBL/GenBank/DDBJ whole genome shotgun (WGS) entry which is preliminary data.</text>
</comment>
<dbReference type="PROSITE" id="PS50297">
    <property type="entry name" value="ANK_REP_REGION"/>
    <property type="match status" value="1"/>
</dbReference>
<feature type="repeat" description="ANK" evidence="1">
    <location>
        <begin position="85"/>
        <end position="117"/>
    </location>
</feature>
<dbReference type="OrthoDB" id="409837at2759"/>
<protein>
    <submittedName>
        <fullName evidence="2">Uncharacterized protein</fullName>
    </submittedName>
</protein>
<evidence type="ECO:0000256" key="1">
    <source>
        <dbReference type="PROSITE-ProRule" id="PRU00023"/>
    </source>
</evidence>
<sequence>MFLPGCVIDPSAAALSALEDALADEETPEVAVAKRICSKSPKRSRKLRRSREERMRDLLEGYNFADLQSPAAHGINGRRWFRCKEMVYPLHLAASLGHCDMVRILLAAGADPLQKSSQGRTAADVARQQASKMAELGSDMELTFLDVINLLENHVMVITVQQAVDVMNNFSV</sequence>
<name>A0A9P1DWJ2_9DINO</name>
<proteinExistence type="predicted"/>
<dbReference type="EMBL" id="CAMXCT020006567">
    <property type="protein sequence ID" value="CAL1169488.1"/>
    <property type="molecule type" value="Genomic_DNA"/>
</dbReference>
<dbReference type="PROSITE" id="PS50088">
    <property type="entry name" value="ANK_REPEAT"/>
    <property type="match status" value="1"/>
</dbReference>
<dbReference type="EMBL" id="CAMXCT010006567">
    <property type="protein sequence ID" value="CAI4016113.1"/>
    <property type="molecule type" value="Genomic_DNA"/>
</dbReference>
<accession>A0A9P1DWJ2</accession>